<evidence type="ECO:0000313" key="1">
    <source>
        <dbReference type="EMBL" id="KAJ7301044.1"/>
    </source>
</evidence>
<organism evidence="1 2">
    <name type="scientific">Mycena albidolilacea</name>
    <dbReference type="NCBI Taxonomy" id="1033008"/>
    <lineage>
        <taxon>Eukaryota</taxon>
        <taxon>Fungi</taxon>
        <taxon>Dikarya</taxon>
        <taxon>Basidiomycota</taxon>
        <taxon>Agaricomycotina</taxon>
        <taxon>Agaricomycetes</taxon>
        <taxon>Agaricomycetidae</taxon>
        <taxon>Agaricales</taxon>
        <taxon>Marasmiineae</taxon>
        <taxon>Mycenaceae</taxon>
        <taxon>Mycena</taxon>
    </lineage>
</organism>
<evidence type="ECO:0000313" key="2">
    <source>
        <dbReference type="Proteomes" id="UP001218218"/>
    </source>
</evidence>
<dbReference type="EMBL" id="JARIHO010000145">
    <property type="protein sequence ID" value="KAJ7301044.1"/>
    <property type="molecule type" value="Genomic_DNA"/>
</dbReference>
<name>A0AAD6YXL6_9AGAR</name>
<comment type="caution">
    <text evidence="1">The sequence shown here is derived from an EMBL/GenBank/DDBJ whole genome shotgun (WGS) entry which is preliminary data.</text>
</comment>
<sequence>MPAHHLPAPGLPTAPSLCLQLPLVSMDLMGVLNSHQPQFSSKFSTRNIARTHPPIECKANYRLNFCALVLRCNIMNFWPTENSGGCVRQSITPVFSSSSLIWAGMQSSCLLANTWPPPALNPPGLSLPDMVVDVSATSVYIHEFSYLNLSNMTVDESAARLGHACENAAIAARSEHSFFGHWYLSIVHEIRVGPLRLMFIYDQCFLTSICMFNFFNLLNSVSLSLKDFKSHQ</sequence>
<gene>
    <name evidence="1" type="ORF">DFH08DRAFT_827896</name>
</gene>
<keyword evidence="2" id="KW-1185">Reference proteome</keyword>
<proteinExistence type="predicted"/>
<dbReference type="Proteomes" id="UP001218218">
    <property type="component" value="Unassembled WGS sequence"/>
</dbReference>
<protein>
    <submittedName>
        <fullName evidence="1">Uncharacterized protein</fullName>
    </submittedName>
</protein>
<accession>A0AAD6YXL6</accession>
<reference evidence="1" key="1">
    <citation type="submission" date="2023-03" db="EMBL/GenBank/DDBJ databases">
        <title>Massive genome expansion in bonnet fungi (Mycena s.s.) driven by repeated elements and novel gene families across ecological guilds.</title>
        <authorList>
            <consortium name="Lawrence Berkeley National Laboratory"/>
            <person name="Harder C.B."/>
            <person name="Miyauchi S."/>
            <person name="Viragh M."/>
            <person name="Kuo A."/>
            <person name="Thoen E."/>
            <person name="Andreopoulos B."/>
            <person name="Lu D."/>
            <person name="Skrede I."/>
            <person name="Drula E."/>
            <person name="Henrissat B."/>
            <person name="Morin E."/>
            <person name="Kohler A."/>
            <person name="Barry K."/>
            <person name="LaButti K."/>
            <person name="Morin E."/>
            <person name="Salamov A."/>
            <person name="Lipzen A."/>
            <person name="Mereny Z."/>
            <person name="Hegedus B."/>
            <person name="Baldrian P."/>
            <person name="Stursova M."/>
            <person name="Weitz H."/>
            <person name="Taylor A."/>
            <person name="Grigoriev I.V."/>
            <person name="Nagy L.G."/>
            <person name="Martin F."/>
            <person name="Kauserud H."/>
        </authorList>
    </citation>
    <scope>NUCLEOTIDE SEQUENCE</scope>
    <source>
        <strain evidence="1">CBHHK002</strain>
    </source>
</reference>
<dbReference type="AlphaFoldDB" id="A0AAD6YXL6"/>